<evidence type="ECO:0000313" key="3">
    <source>
        <dbReference type="Proteomes" id="UP000828390"/>
    </source>
</evidence>
<proteinExistence type="predicted"/>
<organism evidence="2 3">
    <name type="scientific">Dreissena polymorpha</name>
    <name type="common">Zebra mussel</name>
    <name type="synonym">Mytilus polymorpha</name>
    <dbReference type="NCBI Taxonomy" id="45954"/>
    <lineage>
        <taxon>Eukaryota</taxon>
        <taxon>Metazoa</taxon>
        <taxon>Spiralia</taxon>
        <taxon>Lophotrochozoa</taxon>
        <taxon>Mollusca</taxon>
        <taxon>Bivalvia</taxon>
        <taxon>Autobranchia</taxon>
        <taxon>Heteroconchia</taxon>
        <taxon>Euheterodonta</taxon>
        <taxon>Imparidentia</taxon>
        <taxon>Neoheterodontei</taxon>
        <taxon>Myida</taxon>
        <taxon>Dreissenoidea</taxon>
        <taxon>Dreissenidae</taxon>
        <taxon>Dreissena</taxon>
    </lineage>
</organism>
<dbReference type="Proteomes" id="UP000828390">
    <property type="component" value="Unassembled WGS sequence"/>
</dbReference>
<keyword evidence="3" id="KW-1185">Reference proteome</keyword>
<sequence length="227" mass="24800">MHNVTVDGKDLNNYRLSPCSVDSIAKILSDPNRTSCFKDRSLSVCGNGLVEVGEECDCGTMCYLDDGCHSSQEGNRCLLKYNTDNSNSSVLGVGSIDKTANDTACITEGRDGLCTERLNPWTNGQNTNWLLLMLLSTLCCTVLFIVVALLVWKCRPSVCFHCSSAVKSRHCARVFNASENTTDNLQLPALPNGLSKIPTEDSKTHLLAFYKTGDTVIECAPETFQKV</sequence>
<dbReference type="Gene3D" id="4.10.70.10">
    <property type="entry name" value="Disintegrin domain"/>
    <property type="match status" value="1"/>
</dbReference>
<protein>
    <submittedName>
        <fullName evidence="2">Uncharacterized protein</fullName>
    </submittedName>
</protein>
<dbReference type="AlphaFoldDB" id="A0A9D4MID6"/>
<dbReference type="InterPro" id="IPR051489">
    <property type="entry name" value="ADAM_Metalloproteinase"/>
</dbReference>
<gene>
    <name evidence="2" type="ORF">DPMN_001760</name>
</gene>
<evidence type="ECO:0000256" key="1">
    <source>
        <dbReference type="SAM" id="Phobius"/>
    </source>
</evidence>
<keyword evidence="1" id="KW-1133">Transmembrane helix</keyword>
<reference evidence="2" key="1">
    <citation type="journal article" date="2019" name="bioRxiv">
        <title>The Genome of the Zebra Mussel, Dreissena polymorpha: A Resource for Invasive Species Research.</title>
        <authorList>
            <person name="McCartney M.A."/>
            <person name="Auch B."/>
            <person name="Kono T."/>
            <person name="Mallez S."/>
            <person name="Zhang Y."/>
            <person name="Obille A."/>
            <person name="Becker A."/>
            <person name="Abrahante J.E."/>
            <person name="Garbe J."/>
            <person name="Badalamenti J.P."/>
            <person name="Herman A."/>
            <person name="Mangelson H."/>
            <person name="Liachko I."/>
            <person name="Sullivan S."/>
            <person name="Sone E.D."/>
            <person name="Koren S."/>
            <person name="Silverstein K.A.T."/>
            <person name="Beckman K.B."/>
            <person name="Gohl D.M."/>
        </authorList>
    </citation>
    <scope>NUCLEOTIDE SEQUENCE</scope>
    <source>
        <strain evidence="2">Duluth1</strain>
        <tissue evidence="2">Whole animal</tissue>
    </source>
</reference>
<dbReference type="GO" id="GO:0007219">
    <property type="term" value="P:Notch signaling pathway"/>
    <property type="evidence" value="ECO:0007669"/>
    <property type="project" value="TreeGrafter"/>
</dbReference>
<dbReference type="EMBL" id="JAIWYP010000001">
    <property type="protein sequence ID" value="KAH3877880.1"/>
    <property type="molecule type" value="Genomic_DNA"/>
</dbReference>
<keyword evidence="1" id="KW-0812">Transmembrane</keyword>
<reference evidence="2" key="2">
    <citation type="submission" date="2020-11" db="EMBL/GenBank/DDBJ databases">
        <authorList>
            <person name="McCartney M.A."/>
            <person name="Auch B."/>
            <person name="Kono T."/>
            <person name="Mallez S."/>
            <person name="Becker A."/>
            <person name="Gohl D.M."/>
            <person name="Silverstein K.A.T."/>
            <person name="Koren S."/>
            <person name="Bechman K.B."/>
            <person name="Herman A."/>
            <person name="Abrahante J.E."/>
            <person name="Garbe J."/>
        </authorList>
    </citation>
    <scope>NUCLEOTIDE SEQUENCE</scope>
    <source>
        <strain evidence="2">Duluth1</strain>
        <tissue evidence="2">Whole animal</tissue>
    </source>
</reference>
<dbReference type="InterPro" id="IPR036436">
    <property type="entry name" value="Disintegrin_dom_sf"/>
</dbReference>
<dbReference type="PANTHER" id="PTHR45702:SF2">
    <property type="entry name" value="KUZBANIAN, ISOFORM A"/>
    <property type="match status" value="1"/>
</dbReference>
<comment type="caution">
    <text evidence="2">The sequence shown here is derived from an EMBL/GenBank/DDBJ whole genome shotgun (WGS) entry which is preliminary data.</text>
</comment>
<dbReference type="PANTHER" id="PTHR45702">
    <property type="entry name" value="ADAM10/ADAM17 METALLOPEPTIDASE FAMILY MEMBER"/>
    <property type="match status" value="1"/>
</dbReference>
<feature type="transmembrane region" description="Helical" evidence="1">
    <location>
        <begin position="129"/>
        <end position="152"/>
    </location>
</feature>
<dbReference type="GO" id="GO:0005886">
    <property type="term" value="C:plasma membrane"/>
    <property type="evidence" value="ECO:0007669"/>
    <property type="project" value="TreeGrafter"/>
</dbReference>
<dbReference type="GO" id="GO:0006509">
    <property type="term" value="P:membrane protein ectodomain proteolysis"/>
    <property type="evidence" value="ECO:0007669"/>
    <property type="project" value="TreeGrafter"/>
</dbReference>
<evidence type="ECO:0000313" key="2">
    <source>
        <dbReference type="EMBL" id="KAH3877880.1"/>
    </source>
</evidence>
<keyword evidence="1" id="KW-0472">Membrane</keyword>
<dbReference type="GO" id="GO:0004222">
    <property type="term" value="F:metalloendopeptidase activity"/>
    <property type="evidence" value="ECO:0007669"/>
    <property type="project" value="TreeGrafter"/>
</dbReference>
<accession>A0A9D4MID6</accession>
<name>A0A9D4MID6_DREPO</name>